<dbReference type="STRING" id="361077.A0A151Z993"/>
<evidence type="ECO:0000256" key="1">
    <source>
        <dbReference type="SAM" id="MobiDB-lite"/>
    </source>
</evidence>
<keyword evidence="3" id="KW-1185">Reference proteome</keyword>
<sequence>MSTTSTTPINNSTCIKQALDLCNEANQIIAELWADEDKRLKKETIDDTHNHEEGDDSDSSDEDTETTEEQMKLVEELFNKAIILNPESVEAYLGLAYVMGMTHEYDKSEHYISLAEKCSQPNDERVKLMKEELTNMKLDKLSELKLEEERSKQPKDENKKDNDEFEGILDTGSDLHIPYLIHNGSVTKKFIGCINEIFQRFSKNDSMGSQELQAYSKVVNGVEMDKSTLSLFFKTYHTEKRRITFRGFIELYVNQTLEDASETWKDLKTLGYSPELVLLNK</sequence>
<reference evidence="2 3" key="1">
    <citation type="submission" date="2015-12" db="EMBL/GenBank/DDBJ databases">
        <title>Dictyostelia acquired genes for synthesis and detection of signals that induce cell-type specialization by lateral gene transfer from prokaryotes.</title>
        <authorList>
            <person name="Gloeckner G."/>
            <person name="Schaap P."/>
        </authorList>
    </citation>
    <scope>NUCLEOTIDE SEQUENCE [LARGE SCALE GENOMIC DNA]</scope>
    <source>
        <strain evidence="2 3">TK</strain>
    </source>
</reference>
<feature type="compositionally biased region" description="Basic and acidic residues" evidence="1">
    <location>
        <begin position="144"/>
        <end position="162"/>
    </location>
</feature>
<dbReference type="Gene3D" id="1.25.40.10">
    <property type="entry name" value="Tetratricopeptide repeat domain"/>
    <property type="match status" value="1"/>
</dbReference>
<organism evidence="2 3">
    <name type="scientific">Tieghemostelium lacteum</name>
    <name type="common">Slime mold</name>
    <name type="synonym">Dictyostelium lacteum</name>
    <dbReference type="NCBI Taxonomy" id="361077"/>
    <lineage>
        <taxon>Eukaryota</taxon>
        <taxon>Amoebozoa</taxon>
        <taxon>Evosea</taxon>
        <taxon>Eumycetozoa</taxon>
        <taxon>Dictyostelia</taxon>
        <taxon>Dictyosteliales</taxon>
        <taxon>Raperosteliaceae</taxon>
        <taxon>Tieghemostelium</taxon>
    </lineage>
</organism>
<accession>A0A151Z993</accession>
<dbReference type="SUPFAM" id="SSF48452">
    <property type="entry name" value="TPR-like"/>
    <property type="match status" value="1"/>
</dbReference>
<evidence type="ECO:0000313" key="2">
    <source>
        <dbReference type="EMBL" id="KYQ90521.1"/>
    </source>
</evidence>
<dbReference type="Gene3D" id="1.10.238.10">
    <property type="entry name" value="EF-hand"/>
    <property type="match status" value="1"/>
</dbReference>
<feature type="region of interest" description="Disordered" evidence="1">
    <location>
        <begin position="144"/>
        <end position="165"/>
    </location>
</feature>
<proteinExistence type="predicted"/>
<name>A0A151Z993_TIELA</name>
<protein>
    <submittedName>
        <fullName evidence="2">Uncharacterized protein</fullName>
    </submittedName>
</protein>
<dbReference type="InterPro" id="IPR011990">
    <property type="entry name" value="TPR-like_helical_dom_sf"/>
</dbReference>
<feature type="region of interest" description="Disordered" evidence="1">
    <location>
        <begin position="44"/>
        <end position="69"/>
    </location>
</feature>
<dbReference type="EMBL" id="LODT01000037">
    <property type="protein sequence ID" value="KYQ90521.1"/>
    <property type="molecule type" value="Genomic_DNA"/>
</dbReference>
<dbReference type="OrthoDB" id="18340at2759"/>
<comment type="caution">
    <text evidence="2">The sequence shown here is derived from an EMBL/GenBank/DDBJ whole genome shotgun (WGS) entry which is preliminary data.</text>
</comment>
<dbReference type="AlphaFoldDB" id="A0A151Z993"/>
<evidence type="ECO:0000313" key="3">
    <source>
        <dbReference type="Proteomes" id="UP000076078"/>
    </source>
</evidence>
<dbReference type="Proteomes" id="UP000076078">
    <property type="component" value="Unassembled WGS sequence"/>
</dbReference>
<dbReference type="OMA" id="DERVNIM"/>
<dbReference type="InParanoid" id="A0A151Z993"/>
<feature type="compositionally biased region" description="Acidic residues" evidence="1">
    <location>
        <begin position="53"/>
        <end position="68"/>
    </location>
</feature>
<gene>
    <name evidence="2" type="ORF">DLAC_09146</name>
</gene>